<feature type="domain" description="Bacterial bifunctional deaminase-reductase C-terminal" evidence="4">
    <location>
        <begin position="55"/>
        <end position="225"/>
    </location>
</feature>
<evidence type="ECO:0000259" key="4">
    <source>
        <dbReference type="Pfam" id="PF01872"/>
    </source>
</evidence>
<evidence type="ECO:0000256" key="2">
    <source>
        <dbReference type="ARBA" id="ARBA00022857"/>
    </source>
</evidence>
<accession>A0A5C8KN59</accession>
<dbReference type="InterPro" id="IPR050765">
    <property type="entry name" value="Riboflavin_Biosynth_HTPR"/>
</dbReference>
<dbReference type="SUPFAM" id="SSF53597">
    <property type="entry name" value="Dihydrofolate reductase-like"/>
    <property type="match status" value="1"/>
</dbReference>
<evidence type="ECO:0000313" key="5">
    <source>
        <dbReference type="EMBL" id="TXK60738.1"/>
    </source>
</evidence>
<dbReference type="InterPro" id="IPR024072">
    <property type="entry name" value="DHFR-like_dom_sf"/>
</dbReference>
<keyword evidence="6" id="KW-1185">Reference proteome</keyword>
<dbReference type="PANTHER" id="PTHR38011:SF7">
    <property type="entry name" value="2,5-DIAMINO-6-RIBOSYLAMINO-4(3H)-PYRIMIDINONE 5'-PHOSPHATE REDUCTASE"/>
    <property type="match status" value="1"/>
</dbReference>
<dbReference type="InterPro" id="IPR002734">
    <property type="entry name" value="RibDG_C"/>
</dbReference>
<evidence type="ECO:0000313" key="6">
    <source>
        <dbReference type="Proteomes" id="UP000321248"/>
    </source>
</evidence>
<name>A0A5C8KN59_9GAMM</name>
<dbReference type="GO" id="GO:0008703">
    <property type="term" value="F:5-amino-6-(5-phosphoribosylamino)uracil reductase activity"/>
    <property type="evidence" value="ECO:0007669"/>
    <property type="project" value="InterPro"/>
</dbReference>
<dbReference type="AlphaFoldDB" id="A0A5C8KN59"/>
<sequence>MPMVIDIAAAWDGLLQWRQEGSLPEHLSGPPMTAAAEQLLSLYRPLLEGPSRQAVAQMAQSLDGYIATAVGDSCFVTGEEDRTHLHRLRALCDAVVVGAGTAVTDDPRLTVRHVPGPSPARVVIDPHARVPPEAGVFTDGRAPTLWLVGPGNVPDTPTGVERIELPVDGNDGFEPARILDALADRGLGRVLVEGGGITVSRFITAGVLSRLYLTVAPLVIGSGRAGSTCRPARAFATHCDPPVRRFTLGQDTLFELDLGEDG</sequence>
<dbReference type="Proteomes" id="UP000321248">
    <property type="component" value="Unassembled WGS sequence"/>
</dbReference>
<dbReference type="GO" id="GO:0009231">
    <property type="term" value="P:riboflavin biosynthetic process"/>
    <property type="evidence" value="ECO:0007669"/>
    <property type="project" value="InterPro"/>
</dbReference>
<gene>
    <name evidence="5" type="ORF">FU658_11375</name>
</gene>
<reference evidence="5 6" key="1">
    <citation type="submission" date="2019-08" db="EMBL/GenBank/DDBJ databases">
        <authorList>
            <person name="Karlyshev A.V."/>
        </authorList>
    </citation>
    <scope>NUCLEOTIDE SEQUENCE [LARGE SCALE GENOMIC DNA]</scope>
    <source>
        <strain evidence="5 6">Alg18-2.2</strain>
    </source>
</reference>
<evidence type="ECO:0000256" key="1">
    <source>
        <dbReference type="ARBA" id="ARBA00005104"/>
    </source>
</evidence>
<dbReference type="PANTHER" id="PTHR38011">
    <property type="entry name" value="DIHYDROFOLATE REDUCTASE FAMILY PROTEIN (AFU_ORTHOLOGUE AFUA_8G06820)"/>
    <property type="match status" value="1"/>
</dbReference>
<keyword evidence="2" id="KW-0521">NADP</keyword>
<comment type="pathway">
    <text evidence="1">Cofactor biosynthesis; riboflavin biosynthesis.</text>
</comment>
<dbReference type="EMBL" id="VRTS01000008">
    <property type="protein sequence ID" value="TXK60738.1"/>
    <property type="molecule type" value="Genomic_DNA"/>
</dbReference>
<comment type="caution">
    <text evidence="5">The sequence shown here is derived from an EMBL/GenBank/DDBJ whole genome shotgun (WGS) entry which is preliminary data.</text>
</comment>
<dbReference type="Pfam" id="PF01872">
    <property type="entry name" value="RibD_C"/>
    <property type="match status" value="1"/>
</dbReference>
<keyword evidence="3" id="KW-0560">Oxidoreductase</keyword>
<dbReference type="OrthoDB" id="2313602at2"/>
<dbReference type="RefSeq" id="WP_147892197.1">
    <property type="nucleotide sequence ID" value="NZ_VRTS01000008.1"/>
</dbReference>
<dbReference type="Gene3D" id="3.40.430.10">
    <property type="entry name" value="Dihydrofolate Reductase, subunit A"/>
    <property type="match status" value="1"/>
</dbReference>
<proteinExistence type="predicted"/>
<organism evidence="5 6">
    <name type="scientific">Alkalisalibacterium limincola</name>
    <dbReference type="NCBI Taxonomy" id="2699169"/>
    <lineage>
        <taxon>Bacteria</taxon>
        <taxon>Pseudomonadati</taxon>
        <taxon>Pseudomonadota</taxon>
        <taxon>Gammaproteobacteria</taxon>
        <taxon>Lysobacterales</taxon>
        <taxon>Lysobacteraceae</taxon>
        <taxon>Alkalisalibacterium</taxon>
    </lineage>
</organism>
<protein>
    <submittedName>
        <fullName evidence="5">RibD family protein</fullName>
    </submittedName>
</protein>
<evidence type="ECO:0000256" key="3">
    <source>
        <dbReference type="ARBA" id="ARBA00023002"/>
    </source>
</evidence>